<feature type="region of interest" description="Disordered" evidence="1">
    <location>
        <begin position="1"/>
        <end position="45"/>
    </location>
</feature>
<name>A0A0A1TQK2_9HYPO</name>
<gene>
    <name evidence="2" type="ORF">VHEMI09700</name>
</gene>
<dbReference type="HOGENOM" id="CLU_509192_0_0_1"/>
<feature type="compositionally biased region" description="Basic and acidic residues" evidence="1">
    <location>
        <begin position="414"/>
        <end position="423"/>
    </location>
</feature>
<proteinExistence type="predicted"/>
<feature type="compositionally biased region" description="Polar residues" evidence="1">
    <location>
        <begin position="15"/>
        <end position="31"/>
    </location>
</feature>
<feature type="compositionally biased region" description="Low complexity" evidence="1">
    <location>
        <begin position="1"/>
        <end position="14"/>
    </location>
</feature>
<evidence type="ECO:0000313" key="2">
    <source>
        <dbReference type="EMBL" id="CEJ94150.1"/>
    </source>
</evidence>
<feature type="region of interest" description="Disordered" evidence="1">
    <location>
        <begin position="387"/>
        <end position="483"/>
    </location>
</feature>
<dbReference type="EMBL" id="CDHN01000006">
    <property type="protein sequence ID" value="CEJ94150.1"/>
    <property type="molecule type" value="Genomic_DNA"/>
</dbReference>
<dbReference type="AlphaFoldDB" id="A0A0A1TQK2"/>
<dbReference type="Proteomes" id="UP000039046">
    <property type="component" value="Unassembled WGS sequence"/>
</dbReference>
<feature type="compositionally biased region" description="Low complexity" evidence="1">
    <location>
        <begin position="513"/>
        <end position="525"/>
    </location>
</feature>
<feature type="region of interest" description="Disordered" evidence="1">
    <location>
        <begin position="506"/>
        <end position="535"/>
    </location>
</feature>
<evidence type="ECO:0000313" key="3">
    <source>
        <dbReference type="Proteomes" id="UP000039046"/>
    </source>
</evidence>
<dbReference type="STRING" id="1531966.A0A0A1TQK2"/>
<protein>
    <recommendedName>
        <fullName evidence="4">Gag-like protein</fullName>
    </recommendedName>
</protein>
<sequence>MGPPRSRAGSAAGALSQSVFSPTKRASQGNSPKKARARAEAATDPTKEKVLSYISTLKTKLLRLVGDTNKPEAVDAIDTFARTSLGSLDYHPLHGATADPTFTRDVIREVVKETLLQSKSQPTWAQVASTTKPSTTDKTNTKALNKAEPYEVTVRVANCLEATRRRSSHDTIQRANSVLRNNTVIAARTLPSGDVRLTFAAAAVSSQIDEAWLLHVFGTGATRLRTEHAVIVRGVPPAVINPDFDIHGVAAQNVISFQRVIPARARPGATKRSFIMYVTDIETANKLCDRGFGIDGQLFDYEPYTAAARPLQCYNYFQFGHQSRQCAKPAICGSCSGDHHGFVEGTKRSLPCPSTAPKCPNCNKDHPAWARSCRVADREWERARAAYSTRPRRFQDAPVANLPPPPPPTVIYMHPDDTPGPDRKRQRGRPRKSLPPPPDQQDQLLPGHPQPAVRVLPGPGGHPEESYGASPRASSHPRPDDRHNHARLTRCLVFLAGIHRTAQPISTSHSIALRPSTSSLSRSRPGPVTSPRRPF</sequence>
<feature type="compositionally biased region" description="Low complexity" evidence="1">
    <location>
        <begin position="440"/>
        <end position="451"/>
    </location>
</feature>
<evidence type="ECO:0000256" key="1">
    <source>
        <dbReference type="SAM" id="MobiDB-lite"/>
    </source>
</evidence>
<organism evidence="2 3">
    <name type="scientific">[Torrubiella] hemipterigena</name>
    <dbReference type="NCBI Taxonomy" id="1531966"/>
    <lineage>
        <taxon>Eukaryota</taxon>
        <taxon>Fungi</taxon>
        <taxon>Dikarya</taxon>
        <taxon>Ascomycota</taxon>
        <taxon>Pezizomycotina</taxon>
        <taxon>Sordariomycetes</taxon>
        <taxon>Hypocreomycetidae</taxon>
        <taxon>Hypocreales</taxon>
        <taxon>Clavicipitaceae</taxon>
        <taxon>Clavicipitaceae incertae sedis</taxon>
        <taxon>'Torrubiella' clade</taxon>
    </lineage>
</organism>
<dbReference type="OrthoDB" id="4589391at2759"/>
<accession>A0A0A1TQK2</accession>
<reference evidence="2 3" key="1">
    <citation type="journal article" date="2015" name="Genome Announc.">
        <title>Draft Genome Sequence and Gene Annotation of the Entomopathogenic Fungus Verticillium hemipterigenum.</title>
        <authorList>
            <person name="Horn F."/>
            <person name="Habel A."/>
            <person name="Scharf D.H."/>
            <person name="Dworschak J."/>
            <person name="Brakhage A.A."/>
            <person name="Guthke R."/>
            <person name="Hertweck C."/>
            <person name="Linde J."/>
        </authorList>
    </citation>
    <scope>NUCLEOTIDE SEQUENCE [LARGE SCALE GENOMIC DNA]</scope>
</reference>
<evidence type="ECO:0008006" key="4">
    <source>
        <dbReference type="Google" id="ProtNLM"/>
    </source>
</evidence>
<keyword evidence="3" id="KW-1185">Reference proteome</keyword>